<gene>
    <name evidence="1" type="ORF">KCMC57_57860</name>
</gene>
<dbReference type="EMBL" id="AP035881">
    <property type="protein sequence ID" value="BFP49418.1"/>
    <property type="molecule type" value="Genomic_DNA"/>
</dbReference>
<organism evidence="1">
    <name type="scientific">Kitasatospora sp. CMC57</name>
    <dbReference type="NCBI Taxonomy" id="3231513"/>
    <lineage>
        <taxon>Bacteria</taxon>
        <taxon>Bacillati</taxon>
        <taxon>Actinomycetota</taxon>
        <taxon>Actinomycetes</taxon>
        <taxon>Kitasatosporales</taxon>
        <taxon>Streptomycetaceae</taxon>
        <taxon>Kitasatospora</taxon>
    </lineage>
</organism>
<reference evidence="1" key="1">
    <citation type="submission" date="2024-07" db="EMBL/GenBank/DDBJ databases">
        <title>Complete genome sequences of cellulolytic bacteria, Kitasatospora sp. CMC57 and Streptomyces sp. CMC78, isolated from Japanese agricultural soil.</title>
        <authorList>
            <person name="Hashimoto T."/>
            <person name="Ito M."/>
            <person name="Iwamoto M."/>
            <person name="Fukahori D."/>
            <person name="Shoda T."/>
            <person name="Sakoda M."/>
            <person name="Morohoshi T."/>
            <person name="Mitsuboshi M."/>
            <person name="Nishizawa T."/>
        </authorList>
    </citation>
    <scope>NUCLEOTIDE SEQUENCE</scope>
    <source>
        <strain evidence="1">CMC57</strain>
    </source>
</reference>
<evidence type="ECO:0000313" key="1">
    <source>
        <dbReference type="EMBL" id="BFP49418.1"/>
    </source>
</evidence>
<name>A0AB33K6V1_9ACTN</name>
<dbReference type="AlphaFoldDB" id="A0AB33K6V1"/>
<dbReference type="RefSeq" id="WP_407991530.1">
    <property type="nucleotide sequence ID" value="NZ_AP035881.2"/>
</dbReference>
<sequence length="192" mass="20904">MISEDGWSRLHAARSGYLSTVSAAYDEVLLEVSQRIVLSGSIGKSDIGALLFWKRLRANTPWAAELLATPDVAVRRATAPAVELVRDERLALAEAARQGRAALTSLPGFNKGDALASALLTAAAPHRMAVYDERAQSGLELLGLSLTSTKGRYGRYMQLVENLVVAGRERQEEWTPRDIDLALFWLGRPSAT</sequence>
<proteinExistence type="predicted"/>
<accession>A0AB33K6V1</accession>
<protein>
    <submittedName>
        <fullName evidence="1">Uncharacterized protein</fullName>
    </submittedName>
</protein>